<keyword evidence="3" id="KW-1185">Reference proteome</keyword>
<organism evidence="2 3">
    <name type="scientific">Solanum tuberosum</name>
    <name type="common">Potato</name>
    <dbReference type="NCBI Taxonomy" id="4113"/>
    <lineage>
        <taxon>Eukaryota</taxon>
        <taxon>Viridiplantae</taxon>
        <taxon>Streptophyta</taxon>
        <taxon>Embryophyta</taxon>
        <taxon>Tracheophyta</taxon>
        <taxon>Spermatophyta</taxon>
        <taxon>Magnoliopsida</taxon>
        <taxon>eudicotyledons</taxon>
        <taxon>Gunneridae</taxon>
        <taxon>Pentapetalae</taxon>
        <taxon>asterids</taxon>
        <taxon>lamiids</taxon>
        <taxon>Solanales</taxon>
        <taxon>Solanaceae</taxon>
        <taxon>Solanoideae</taxon>
        <taxon>Solaneae</taxon>
        <taxon>Solanum</taxon>
    </lineage>
</organism>
<dbReference type="EnsemblPlants" id="PGSC0003DMT400046524">
    <property type="protein sequence ID" value="PGSC0003DMT400046524"/>
    <property type="gene ID" value="PGSC0003DMG400018059"/>
</dbReference>
<reference evidence="2" key="2">
    <citation type="submission" date="2015-06" db="UniProtKB">
        <authorList>
            <consortium name="EnsemblPlants"/>
        </authorList>
    </citation>
    <scope>IDENTIFICATION</scope>
    <source>
        <strain evidence="2">DM1-3 516 R44</strain>
    </source>
</reference>
<evidence type="ECO:0000256" key="1">
    <source>
        <dbReference type="SAM" id="MobiDB-lite"/>
    </source>
</evidence>
<name>M1BJ73_SOLTU</name>
<evidence type="ECO:0000313" key="3">
    <source>
        <dbReference type="Proteomes" id="UP000011115"/>
    </source>
</evidence>
<evidence type="ECO:0000313" key="2">
    <source>
        <dbReference type="EnsemblPlants" id="PGSC0003DMT400046524"/>
    </source>
</evidence>
<feature type="region of interest" description="Disordered" evidence="1">
    <location>
        <begin position="257"/>
        <end position="276"/>
    </location>
</feature>
<feature type="compositionally biased region" description="Low complexity" evidence="1">
    <location>
        <begin position="171"/>
        <end position="189"/>
    </location>
</feature>
<accession>M1BJ73</accession>
<dbReference type="Proteomes" id="UP000011115">
    <property type="component" value="Unassembled WGS sequence"/>
</dbReference>
<proteinExistence type="predicted"/>
<sequence length="353" mass="38506">MAPLSGSTLSMAGGNGDNSAEMSQEVKKDFELPALLIRTLLNYAVPHIHSNELLGLPSSTRANPTNGEFKCGKCSENADWRENGQSADRRRGLRARLDPPFDLIQGLESLIPCFNLKEILPIAEQTKGEGARTIIEEKLLSMEDLEGKHPDVLETLRYHGFEQFTPPRGIPTPSSSSSHAPGASSSSQPTRITHAMILKMGQLAYSADVRATRLESKHGEASKVMTLKAEIASLRKDVEYLKCTDFSSLLERVDDEDAPETTRYVQGDGASHTESDAETYEELISVHAEETQESRDEGIFRNFPDLIESVVQPVIQTLPTETSTTAPSGFGIAIPSEATLGTDAHILTARETV</sequence>
<feature type="compositionally biased region" description="Polar residues" evidence="1">
    <location>
        <begin position="1"/>
        <end position="10"/>
    </location>
</feature>
<dbReference type="InParanoid" id="M1BJ73"/>
<feature type="region of interest" description="Disordered" evidence="1">
    <location>
        <begin position="1"/>
        <end position="24"/>
    </location>
</feature>
<dbReference type="AlphaFoldDB" id="M1BJ73"/>
<dbReference type="PANTHER" id="PTHR33180:SF31">
    <property type="entry name" value="POLYPROTEIN PROTEIN"/>
    <property type="match status" value="1"/>
</dbReference>
<evidence type="ECO:0008006" key="4">
    <source>
        <dbReference type="Google" id="ProtNLM"/>
    </source>
</evidence>
<dbReference type="Gramene" id="PGSC0003DMT400046524">
    <property type="protein sequence ID" value="PGSC0003DMT400046524"/>
    <property type="gene ID" value="PGSC0003DMG400018059"/>
</dbReference>
<dbReference type="HOGENOM" id="CLU_029307_12_3_1"/>
<dbReference type="PaxDb" id="4113-PGSC0003DMT400046524"/>
<reference evidence="3" key="1">
    <citation type="journal article" date="2011" name="Nature">
        <title>Genome sequence and analysis of the tuber crop potato.</title>
        <authorList>
            <consortium name="The Potato Genome Sequencing Consortium"/>
        </authorList>
    </citation>
    <scope>NUCLEOTIDE SEQUENCE [LARGE SCALE GENOMIC DNA]</scope>
    <source>
        <strain evidence="3">cv. DM1-3 516 R44</strain>
    </source>
</reference>
<dbReference type="PANTHER" id="PTHR33180">
    <property type="entry name" value="PHOTOSYSTEM II CP43 REACTION CENTER PROTEIN"/>
    <property type="match status" value="1"/>
</dbReference>
<protein>
    <recommendedName>
        <fullName evidence="4">Polyprotein protein</fullName>
    </recommendedName>
</protein>
<feature type="region of interest" description="Disordered" evidence="1">
    <location>
        <begin position="163"/>
        <end position="189"/>
    </location>
</feature>